<dbReference type="InterPro" id="IPR027417">
    <property type="entry name" value="P-loop_NTPase"/>
</dbReference>
<evidence type="ECO:0000259" key="13">
    <source>
        <dbReference type="PROSITE" id="PS50893"/>
    </source>
</evidence>
<dbReference type="PANTHER" id="PTHR43394">
    <property type="entry name" value="ATP-DEPENDENT PERMEASE MDL1, MITOCHONDRIAL"/>
    <property type="match status" value="1"/>
</dbReference>
<feature type="transmembrane region" description="Helical" evidence="12">
    <location>
        <begin position="932"/>
        <end position="951"/>
    </location>
</feature>
<evidence type="ECO:0000256" key="4">
    <source>
        <dbReference type="ARBA" id="ARBA00022692"/>
    </source>
</evidence>
<feature type="domain" description="ABC transporter" evidence="13">
    <location>
        <begin position="994"/>
        <end position="1164"/>
    </location>
</feature>
<dbReference type="Gene3D" id="1.20.1560.10">
    <property type="entry name" value="ABC transporter type 1, transmembrane domain"/>
    <property type="match status" value="3"/>
</dbReference>
<comment type="similarity">
    <text evidence="2">Belongs to the ABC transporter superfamily. ABCB family. Multidrug resistance exporter (TC 3.A.1.201) subfamily.</text>
</comment>
<evidence type="ECO:0000256" key="7">
    <source>
        <dbReference type="ARBA" id="ARBA00022840"/>
    </source>
</evidence>
<evidence type="ECO:0000256" key="5">
    <source>
        <dbReference type="ARBA" id="ARBA00022737"/>
    </source>
</evidence>
<evidence type="ECO:0000256" key="3">
    <source>
        <dbReference type="ARBA" id="ARBA00022448"/>
    </source>
</evidence>
<dbReference type="CDD" id="cd03249">
    <property type="entry name" value="ABC_MTABC3_MDL1_MDL2"/>
    <property type="match status" value="1"/>
</dbReference>
<dbReference type="InterPro" id="IPR017871">
    <property type="entry name" value="ABC_transporter-like_CS"/>
</dbReference>
<feature type="transmembrane region" description="Helical" evidence="12">
    <location>
        <begin position="310"/>
        <end position="329"/>
    </location>
</feature>
<evidence type="ECO:0000256" key="9">
    <source>
        <dbReference type="ARBA" id="ARBA00023136"/>
    </source>
</evidence>
<organism evidence="15 16">
    <name type="scientific">Brassica rapa subsp. trilocularis</name>
    <dbReference type="NCBI Taxonomy" id="1813537"/>
    <lineage>
        <taxon>Eukaryota</taxon>
        <taxon>Viridiplantae</taxon>
        <taxon>Streptophyta</taxon>
        <taxon>Embryophyta</taxon>
        <taxon>Tracheophyta</taxon>
        <taxon>Spermatophyta</taxon>
        <taxon>Magnoliopsida</taxon>
        <taxon>eudicotyledons</taxon>
        <taxon>Gunneridae</taxon>
        <taxon>Pentapetalae</taxon>
        <taxon>rosids</taxon>
        <taxon>malvids</taxon>
        <taxon>Brassicales</taxon>
        <taxon>Brassicaceae</taxon>
        <taxon>Brassiceae</taxon>
        <taxon>Brassica</taxon>
    </lineage>
</organism>
<dbReference type="SUPFAM" id="SSF52540">
    <property type="entry name" value="P-loop containing nucleoside triphosphate hydrolases"/>
    <property type="match status" value="2"/>
</dbReference>
<feature type="transmembrane region" description="Helical" evidence="12">
    <location>
        <begin position="713"/>
        <end position="740"/>
    </location>
</feature>
<keyword evidence="10" id="KW-0325">Glycoprotein</keyword>
<feature type="domain" description="ABC transporter" evidence="13">
    <location>
        <begin position="358"/>
        <end position="594"/>
    </location>
</feature>
<comment type="caution">
    <text evidence="15">The sequence shown here is derived from an EMBL/GenBank/DDBJ whole genome shotgun (WGS) entry which is preliminary data.</text>
</comment>
<dbReference type="Proteomes" id="UP000823674">
    <property type="component" value="Chromosome A07"/>
</dbReference>
<dbReference type="CDD" id="cd18578">
    <property type="entry name" value="ABC_6TM_Pgp_ABCB1_D2_like"/>
    <property type="match status" value="1"/>
</dbReference>
<keyword evidence="8 12" id="KW-1133">Transmembrane helix</keyword>
<dbReference type="Gene3D" id="3.40.50.300">
    <property type="entry name" value="P-loop containing nucleotide triphosphate hydrolases"/>
    <property type="match status" value="2"/>
</dbReference>
<keyword evidence="9 12" id="KW-0472">Membrane</keyword>
<feature type="transmembrane region" description="Helical" evidence="12">
    <location>
        <begin position="172"/>
        <end position="189"/>
    </location>
</feature>
<evidence type="ECO:0000256" key="2">
    <source>
        <dbReference type="ARBA" id="ARBA00007577"/>
    </source>
</evidence>
<feature type="domain" description="ABC transmembrane type-1" evidence="14">
    <location>
        <begin position="674"/>
        <end position="959"/>
    </location>
</feature>
<evidence type="ECO:0000313" key="16">
    <source>
        <dbReference type="Proteomes" id="UP000823674"/>
    </source>
</evidence>
<dbReference type="PANTHER" id="PTHR43394:SF16">
    <property type="entry name" value="ABC TRANSPORTER B FAMILY MEMBER 4-LIKE ISOFORM X1"/>
    <property type="match status" value="1"/>
</dbReference>
<dbReference type="InterPro" id="IPR003439">
    <property type="entry name" value="ABC_transporter-like_ATP-bd"/>
</dbReference>
<name>A0ABQ7L3E6_BRACM</name>
<keyword evidence="5" id="KW-0677">Repeat</keyword>
<feature type="transmembrane region" description="Helical" evidence="12">
    <location>
        <begin position="895"/>
        <end position="920"/>
    </location>
</feature>
<evidence type="ECO:0000259" key="14">
    <source>
        <dbReference type="PROSITE" id="PS50929"/>
    </source>
</evidence>
<dbReference type="InterPro" id="IPR036640">
    <property type="entry name" value="ABC1_TM_sf"/>
</dbReference>
<dbReference type="PROSITE" id="PS00211">
    <property type="entry name" value="ABC_TRANSPORTER_1"/>
    <property type="match status" value="2"/>
</dbReference>
<feature type="transmembrane region" description="Helical" evidence="12">
    <location>
        <begin position="48"/>
        <end position="72"/>
    </location>
</feature>
<evidence type="ECO:0000256" key="10">
    <source>
        <dbReference type="ARBA" id="ARBA00023180"/>
    </source>
</evidence>
<keyword evidence="3" id="KW-0813">Transport</keyword>
<comment type="subcellular location">
    <subcellularLocation>
        <location evidence="1">Membrane</location>
        <topology evidence="1">Multi-pass membrane protein</topology>
    </subcellularLocation>
</comment>
<evidence type="ECO:0000256" key="12">
    <source>
        <dbReference type="SAM" id="Phobius"/>
    </source>
</evidence>
<reference evidence="15 16" key="1">
    <citation type="submission" date="2021-03" db="EMBL/GenBank/DDBJ databases">
        <authorList>
            <person name="King G.J."/>
            <person name="Bancroft I."/>
            <person name="Baten A."/>
            <person name="Bloomfield J."/>
            <person name="Borpatragohain P."/>
            <person name="He Z."/>
            <person name="Irish N."/>
            <person name="Irwin J."/>
            <person name="Liu K."/>
            <person name="Mauleon R.P."/>
            <person name="Moore J."/>
            <person name="Morris R."/>
            <person name="Ostergaard L."/>
            <person name="Wang B."/>
            <person name="Wells R."/>
        </authorList>
    </citation>
    <scope>NUCLEOTIDE SEQUENCE [LARGE SCALE GENOMIC DNA]</scope>
    <source>
        <strain evidence="15">R-o-18</strain>
        <tissue evidence="15">Leaf</tissue>
    </source>
</reference>
<dbReference type="CDD" id="cd18577">
    <property type="entry name" value="ABC_6TM_Pgp_ABCB1_D1_like"/>
    <property type="match status" value="1"/>
</dbReference>
<dbReference type="PROSITE" id="PS50929">
    <property type="entry name" value="ABC_TM1F"/>
    <property type="match status" value="2"/>
</dbReference>
<feature type="region of interest" description="Disordered" evidence="11">
    <location>
        <begin position="606"/>
        <end position="629"/>
    </location>
</feature>
<feature type="domain" description="ABC transmembrane type-1" evidence="14">
    <location>
        <begin position="52"/>
        <end position="314"/>
    </location>
</feature>
<feature type="transmembrane region" description="Helical" evidence="12">
    <location>
        <begin position="278"/>
        <end position="298"/>
    </location>
</feature>
<dbReference type="SMART" id="SM00382">
    <property type="entry name" value="AAA"/>
    <property type="match status" value="2"/>
</dbReference>
<dbReference type="SUPFAM" id="SSF90123">
    <property type="entry name" value="ABC transporter transmembrane region"/>
    <property type="match status" value="2"/>
</dbReference>
<protein>
    <submittedName>
        <fullName evidence="15">Uncharacterized protein</fullName>
    </submittedName>
</protein>
<feature type="transmembrane region" description="Helical" evidence="12">
    <location>
        <begin position="99"/>
        <end position="120"/>
    </location>
</feature>
<evidence type="ECO:0000256" key="8">
    <source>
        <dbReference type="ARBA" id="ARBA00022989"/>
    </source>
</evidence>
<feature type="region of interest" description="Disordered" evidence="11">
    <location>
        <begin position="1"/>
        <end position="21"/>
    </location>
</feature>
<dbReference type="Pfam" id="PF00664">
    <property type="entry name" value="ABC_membrane"/>
    <property type="match status" value="2"/>
</dbReference>
<feature type="transmembrane region" description="Helical" evidence="12">
    <location>
        <begin position="799"/>
        <end position="824"/>
    </location>
</feature>
<evidence type="ECO:0000256" key="1">
    <source>
        <dbReference type="ARBA" id="ARBA00004141"/>
    </source>
</evidence>
<sequence>MVNVSSFETSHVHSRSPTQLEMKKGKIEEKAKTVPFYKLFSFSDFTDVLLMIVGSIGAIGNGLGFPLMTLLFGDLIDTIGRNLFTNDIVELISKICLKFVYLGLGTFVAAFLQVSCWVITGERQAARIRSLYLKTILRQDIVFFDVETNTGEVVGRMSGDTVLILDAMGEKVGKFIQLLATFLAGYALAFVKGWLLTLVMLASIPLLAMAGAATSIISTKASSQQQAAYAKASTIVEQTCGSIRTVASFTREKQAISSYKELINLAYESTVNQGFSTALGLGVMFLVFFCSYALAIWFGGEMILKKGYTGGAVINVMVIVVTTGQAAAYKMFETIKRKPVIDCFDQNGKVLEDIQGKIELRDVCFSYPARPREEVFRGFSLMISSGTTTALVGESGSGKSTVMSLIERFYDPNSGQVLIDGVDLKEFQLKWIRGKIGLVSQEPVLFSSSIMENIGYGKVGATVQEIEAAAKLANAAKFIDKLPRGLETMVGEHGTQLSGGQKQRIAIARAILKDPRILLLDEATSALDAEYERVVQEALDRVMVNRTTVIVAHRLSTVRNADVIAVLHRGKIVEEGSHLELLKDHEGAYSQLIRLQEINTESKRLEISNGQQDGSIRNGGNSGSRMHGDDDESVSALGLLAGQENTEMPKDMPQDVSITRITALNKPEALILTLGTIVCALDGAIFPIFGLFFAKVIMSFFQPPHELRSNSRYWSIIFVLLGVLSLVVYPTHMSLFAVAGGRLVRRIRSMCFEKVVHMEVGWFDEPENSSGAIGARLSADAALIRTLVGDSLALTVKNVATAVVGIIIAFVISWELAVIILVTIPLTGINHYVQIKFMKGFSADAKTKYEEASQVASDAVGSIRTVASFCAEEKVIEMYKKRCEETIKSGMKQGLVAGLGFGLSFFVLYSVYAACFYAGARLVKDGRTTYNGVFEVFLTLTVTTIGISGVSSSAPDSSKAKSAAASIFKIIDRKSKIDTRDESGMVLENVKGDIEFCHISFAYQTRPDIQIFRDLCFFIRAGKTVALVGESGSGKSTVISLLQRFYDPDSGHITLDGVELKKLQLKWLRQQMGLVGQEPVLFNDTIRANIAYGKGGEEATEAEIVAASELSNAHKFISSIQKGYDTVVGERGIQLSGGQKQRVAIARAIVKEPKILLLDEATSAK</sequence>
<dbReference type="EMBL" id="JADBGQ010000009">
    <property type="protein sequence ID" value="KAG5379843.1"/>
    <property type="molecule type" value="Genomic_DNA"/>
</dbReference>
<dbReference type="Pfam" id="PF00005">
    <property type="entry name" value="ABC_tran"/>
    <property type="match status" value="2"/>
</dbReference>
<gene>
    <name evidence="15" type="primary">A07p031690.1_BraROA</name>
    <name evidence="15" type="ORF">IGI04_027685</name>
</gene>
<feature type="compositionally biased region" description="Low complexity" evidence="11">
    <location>
        <begin position="614"/>
        <end position="625"/>
    </location>
</feature>
<evidence type="ECO:0000313" key="15">
    <source>
        <dbReference type="EMBL" id="KAG5379843.1"/>
    </source>
</evidence>
<accession>A0ABQ7L3E6</accession>
<dbReference type="InterPro" id="IPR003593">
    <property type="entry name" value="AAA+_ATPase"/>
</dbReference>
<feature type="transmembrane region" description="Helical" evidence="12">
    <location>
        <begin position="669"/>
        <end position="693"/>
    </location>
</feature>
<dbReference type="InterPro" id="IPR039421">
    <property type="entry name" value="Type_1_exporter"/>
</dbReference>
<dbReference type="InterPro" id="IPR011527">
    <property type="entry name" value="ABC1_TM_dom"/>
</dbReference>
<keyword evidence="4 12" id="KW-0812">Transmembrane</keyword>
<keyword evidence="16" id="KW-1185">Reference proteome</keyword>
<feature type="transmembrane region" description="Helical" evidence="12">
    <location>
        <begin position="195"/>
        <end position="217"/>
    </location>
</feature>
<proteinExistence type="inferred from homology"/>
<evidence type="ECO:0000256" key="6">
    <source>
        <dbReference type="ARBA" id="ARBA00022741"/>
    </source>
</evidence>
<feature type="compositionally biased region" description="Polar residues" evidence="11">
    <location>
        <begin position="1"/>
        <end position="19"/>
    </location>
</feature>
<evidence type="ECO:0000256" key="11">
    <source>
        <dbReference type="SAM" id="MobiDB-lite"/>
    </source>
</evidence>
<keyword evidence="6" id="KW-0547">Nucleotide-binding</keyword>
<keyword evidence="7" id="KW-0067">ATP-binding</keyword>
<dbReference type="PROSITE" id="PS50893">
    <property type="entry name" value="ABC_TRANSPORTER_2"/>
    <property type="match status" value="2"/>
</dbReference>